<dbReference type="PANTHER" id="PTHR45766:SF6">
    <property type="entry name" value="SWI_SNF-RELATED MATRIX-ASSOCIATED ACTIN-DEPENDENT REGULATOR OF CHROMATIN SUBFAMILY A-LIKE PROTEIN 1"/>
    <property type="match status" value="1"/>
</dbReference>
<dbReference type="InterPro" id="IPR001650">
    <property type="entry name" value="Helicase_C-like"/>
</dbReference>
<dbReference type="GO" id="GO:0004386">
    <property type="term" value="F:helicase activity"/>
    <property type="evidence" value="ECO:0007669"/>
    <property type="project" value="UniProtKB-KW"/>
</dbReference>
<dbReference type="EMBL" id="QSND01000007">
    <property type="protein sequence ID" value="KAA6446941.1"/>
    <property type="molecule type" value="Genomic_DNA"/>
</dbReference>
<proteinExistence type="predicted"/>
<feature type="domain" description="Helicase C-terminal" evidence="2">
    <location>
        <begin position="776"/>
        <end position="940"/>
    </location>
</feature>
<evidence type="ECO:0000313" key="3">
    <source>
        <dbReference type="EMBL" id="KAA6446941.1"/>
    </source>
</evidence>
<dbReference type="SMART" id="SM00487">
    <property type="entry name" value="DEXDc"/>
    <property type="match status" value="1"/>
</dbReference>
<protein>
    <submittedName>
        <fullName evidence="3">Helicase</fullName>
    </submittedName>
</protein>
<organism evidence="3 4">
    <name type="scientific">Bacillus swezeyi</name>
    <dbReference type="NCBI Taxonomy" id="1925020"/>
    <lineage>
        <taxon>Bacteria</taxon>
        <taxon>Bacillati</taxon>
        <taxon>Bacillota</taxon>
        <taxon>Bacilli</taxon>
        <taxon>Bacillales</taxon>
        <taxon>Bacillaceae</taxon>
        <taxon>Bacillus</taxon>
    </lineage>
</organism>
<dbReference type="Proteomes" id="UP000324326">
    <property type="component" value="Unassembled WGS sequence"/>
</dbReference>
<keyword evidence="3" id="KW-0547">Nucleotide-binding</keyword>
<reference evidence="3 4" key="1">
    <citation type="submission" date="2018-08" db="EMBL/GenBank/DDBJ databases">
        <title>Bacillus phenotypic plasticity.</title>
        <authorList>
            <person name="Hurtado E."/>
        </authorList>
    </citation>
    <scope>NUCLEOTIDE SEQUENCE [LARGE SCALE GENOMIC DNA]</scope>
    <source>
        <strain evidence="3 4">427</strain>
    </source>
</reference>
<keyword evidence="1" id="KW-0378">Hydrolase</keyword>
<keyword evidence="3" id="KW-0347">Helicase</keyword>
<dbReference type="GO" id="GO:0031297">
    <property type="term" value="P:replication fork processing"/>
    <property type="evidence" value="ECO:0007669"/>
    <property type="project" value="TreeGrafter"/>
</dbReference>
<gene>
    <name evidence="3" type="ORF">DX927_23100</name>
</gene>
<dbReference type="RefSeq" id="WP_150149980.1">
    <property type="nucleotide sequence ID" value="NZ_QSND01000007.1"/>
</dbReference>
<dbReference type="InterPro" id="IPR014001">
    <property type="entry name" value="Helicase_ATP-bd"/>
</dbReference>
<dbReference type="GO" id="GO:0016787">
    <property type="term" value="F:hydrolase activity"/>
    <property type="evidence" value="ECO:0007669"/>
    <property type="project" value="UniProtKB-KW"/>
</dbReference>
<dbReference type="PROSITE" id="PS51194">
    <property type="entry name" value="HELICASE_CTER"/>
    <property type="match status" value="1"/>
</dbReference>
<dbReference type="GO" id="GO:0006281">
    <property type="term" value="P:DNA repair"/>
    <property type="evidence" value="ECO:0007669"/>
    <property type="project" value="TreeGrafter"/>
</dbReference>
<evidence type="ECO:0000259" key="2">
    <source>
        <dbReference type="PROSITE" id="PS51194"/>
    </source>
</evidence>
<evidence type="ECO:0000256" key="1">
    <source>
        <dbReference type="ARBA" id="ARBA00022801"/>
    </source>
</evidence>
<keyword evidence="3" id="KW-0067">ATP-binding</keyword>
<dbReference type="InterPro" id="IPR038718">
    <property type="entry name" value="SNF2-like_sf"/>
</dbReference>
<dbReference type="Pfam" id="PF00271">
    <property type="entry name" value="Helicase_C"/>
    <property type="match status" value="1"/>
</dbReference>
<dbReference type="Gene3D" id="3.40.50.10810">
    <property type="entry name" value="Tandem AAA-ATPase domain"/>
    <property type="match status" value="1"/>
</dbReference>
<dbReference type="AlphaFoldDB" id="A0A5M8RGH1"/>
<dbReference type="InterPro" id="IPR027417">
    <property type="entry name" value="P-loop_NTPase"/>
</dbReference>
<evidence type="ECO:0000313" key="4">
    <source>
        <dbReference type="Proteomes" id="UP000324326"/>
    </source>
</evidence>
<comment type="caution">
    <text evidence="3">The sequence shown here is derived from an EMBL/GenBank/DDBJ whole genome shotgun (WGS) entry which is preliminary data.</text>
</comment>
<dbReference type="PANTHER" id="PTHR45766">
    <property type="entry name" value="DNA ANNEALING HELICASE AND ENDONUCLEASE ZRANB3 FAMILY MEMBER"/>
    <property type="match status" value="1"/>
</dbReference>
<name>A0A5M8RGH1_9BACI</name>
<dbReference type="Gene3D" id="3.40.50.300">
    <property type="entry name" value="P-loop containing nucleotide triphosphate hydrolases"/>
    <property type="match status" value="1"/>
</dbReference>
<accession>A0A5M8RGH1</accession>
<dbReference type="SUPFAM" id="SSF52540">
    <property type="entry name" value="P-loop containing nucleoside triphosphate hydrolases"/>
    <property type="match status" value="2"/>
</dbReference>
<sequence length="1097" mass="124992">MINEKQEKIDWSLIQEEEDKPKMVEVYIEQSWQNGFCYTLALDETEPELPVLLFAIISGSDSTLQSIKAAIDIGSCGLSFGYGEKTLTDYQFNREFRFRAEKGKYEKFPMTINNNKKALGIIHESLLGNDNYILSFSGDPAEDVRQVLGGGKYGLHILEEWKETVYEEFKKRNFIKECELYVDINLFDNKFSMLKLDLSEEEADDLISELIQQQKLQFPKEGTGNRLTEIKDLTGYMQTYVDAMIEKVSSEVEPLHQPLVNQFDSHFDSFKRKLFPVQAHVSTAVAKKLKTEKAALIQGEMSTGKTSMLVSVAESLFKHKDGYFCCVMVPPSLTDKWPDEIFEIIPNADVRVINKTSELIRFHENWTRMGRPKPKKPTLFVISFTTMRGDCAIRPVVNYIYKKTQKQTESDAAPYRNGYLCPDCGGVQHVIENTRNELNEKGEEQKVVEKRLMTEGEFYSQSRRLHNSIRPANAFCTECGSSLWTKTAPTRYSSAKEYFKYERKLIPAILDGNKNSISHIRNSQPEIRKITGQPRKIAAIEYIRRKMKNFFDLTIIDEIHELKSGMSAQGNALGSIVASSKKVIGGTGTLFGGKAEDIYYTLWRLFPCLMKESGYKFSEVRKWNEEFGNIETTTIHSENSEYNNKQSRGGTKRTEKVLPGISPFVFSKFLLQNTVLVRLVDVWPDPVELVNVPTILVDMNPELEKEYTFMKRRFETEIKSRKDGHKLFLPLTQTGISFPDNPYTYPGYSFKTEGTEIPIWIPNQLDPNLILNKERKLQEIISTEMSEGRKSIVYVRDTGSSKEGRDVRPRLKRVLEEIGAKVAILDTTTVKPNKRSDWLKSKIENERFDVVIVSQELVKVGLDLLCTPTLIFYQFSWSLFTINQASRRAWRIGQTEECRLFYLAYKNSFQEEMAQLIAMKNKATGAINGEVSSDGLNAMLGDDGDLQSLLVKSVKDGKTLKGSTEEWVLESSDRAREILSSVGKKKKTTPTLENQLIHWAKTSLTTEATINVIVKKASNIINNIQSGNTPGFSIEDGSLQIDLVHAFGMEKAADGLILSHLVRTYSDSFESNKFQLKEETNLKSKKIVAGQLTFDLF</sequence>